<protein>
    <recommendedName>
        <fullName evidence="3">Porin</fullName>
    </recommendedName>
</protein>
<evidence type="ECO:0008006" key="3">
    <source>
        <dbReference type="Google" id="ProtNLM"/>
    </source>
</evidence>
<dbReference type="AlphaFoldDB" id="A0A4R6NBV4"/>
<dbReference type="SUPFAM" id="SSF56935">
    <property type="entry name" value="Porins"/>
    <property type="match status" value="1"/>
</dbReference>
<dbReference type="Proteomes" id="UP000295357">
    <property type="component" value="Unassembled WGS sequence"/>
</dbReference>
<keyword evidence="2" id="KW-1185">Reference proteome</keyword>
<gene>
    <name evidence="1" type="ORF">DFR39_10373</name>
</gene>
<accession>A0A4R6NBV4</accession>
<evidence type="ECO:0000313" key="1">
    <source>
        <dbReference type="EMBL" id="TDP11150.1"/>
    </source>
</evidence>
<organism evidence="1 2">
    <name type="scientific">Roseateles asaccharophilus</name>
    <dbReference type="NCBI Taxonomy" id="582607"/>
    <lineage>
        <taxon>Bacteria</taxon>
        <taxon>Pseudomonadati</taxon>
        <taxon>Pseudomonadota</taxon>
        <taxon>Betaproteobacteria</taxon>
        <taxon>Burkholderiales</taxon>
        <taxon>Sphaerotilaceae</taxon>
        <taxon>Roseateles</taxon>
    </lineage>
</organism>
<dbReference type="EMBL" id="SNXE01000003">
    <property type="protein sequence ID" value="TDP11150.1"/>
    <property type="molecule type" value="Genomic_DNA"/>
</dbReference>
<name>A0A4R6NBV4_9BURK</name>
<reference evidence="1 2" key="1">
    <citation type="submission" date="2019-03" db="EMBL/GenBank/DDBJ databases">
        <title>Genomic Encyclopedia of Type Strains, Phase IV (KMG-IV): sequencing the most valuable type-strain genomes for metagenomic binning, comparative biology and taxonomic classification.</title>
        <authorList>
            <person name="Goeker M."/>
        </authorList>
    </citation>
    <scope>NUCLEOTIDE SEQUENCE [LARGE SCALE GENOMIC DNA]</scope>
    <source>
        <strain evidence="1 2">DSM 25082</strain>
    </source>
</reference>
<evidence type="ECO:0000313" key="2">
    <source>
        <dbReference type="Proteomes" id="UP000295357"/>
    </source>
</evidence>
<sequence length="383" mass="42312">MRFNGNHGSRPWIRQALSAAIATMAGLSPQAGSAQDFSFSGFATLALGKTSGACTEGALAGQYNLGCTRYIADWGHAGVYRDSWSAKQETRAGLQGTLTFSPELSATAQITARTLKDQHLNLEWLYMSYKLSPSTTLQVGRKRLPLYYYSDFQDIGYAYNTVRPSPDVYGWEVVNYNGASLSHNSSYGDLTVRSELLLGSENSRDNPYTKLVYDEAKDVRWSGIGGFTVEASYDWFTGRLSYIRSKLRQTDRATGSVDVDSGGKHQTFIGLALNADVGSWIVRTEFGRSDREAVGYKARYYLATAGYRWGDFTLTAGSSNYLETAYPDAGYVPVKLRSHLLALRYELHKGGALKLQIDRVRDQGTPAYVGNSRLLSASYDLVF</sequence>
<comment type="caution">
    <text evidence="1">The sequence shown here is derived from an EMBL/GenBank/DDBJ whole genome shotgun (WGS) entry which is preliminary data.</text>
</comment>
<proteinExistence type="predicted"/>